<accession>A0ABR0BFL1</accession>
<name>A0ABR0BFL1_PURLI</name>
<dbReference type="Proteomes" id="UP001287286">
    <property type="component" value="Unassembled WGS sequence"/>
</dbReference>
<sequence length="284" mass="31833">MSRRILSTAPRVMERHLHWWKRQVAIEQATGGGGFKQIGRFDAAAIFQRDISSILKGTRLRITVDIFGTLTDSLCMQACVLDCHRQTHAAHAYNTENTGCPPSPSRTAQCPLPSRLSNAHLRFACELGPARTGLASTVGGSMLVSTTGGVDTCKELLIVTGWARVGLGSALDRDPHQLRSSAQKLERCVTVGAAAVQGWTSNESIESNAKAWRSIRMWHNLSRIERRETSFDSMSNRTYLIRFGIESNAKKFDSLRIEQPPFDSISNRMPRYDRIRFEFDRTYD</sequence>
<keyword evidence="2" id="KW-1185">Reference proteome</keyword>
<evidence type="ECO:0000313" key="1">
    <source>
        <dbReference type="EMBL" id="KAK4073095.1"/>
    </source>
</evidence>
<dbReference type="EMBL" id="JAWRVI010000169">
    <property type="protein sequence ID" value="KAK4073095.1"/>
    <property type="molecule type" value="Genomic_DNA"/>
</dbReference>
<proteinExistence type="predicted"/>
<evidence type="ECO:0000313" key="2">
    <source>
        <dbReference type="Proteomes" id="UP001287286"/>
    </source>
</evidence>
<protein>
    <submittedName>
        <fullName evidence="1">Uncharacterized protein</fullName>
    </submittedName>
</protein>
<reference evidence="1 2" key="1">
    <citation type="journal article" date="2024" name="Microbiol. Resour. Announc.">
        <title>Genome annotations for the ascomycete fungi Trichoderma harzianum, Trichoderma aggressivum, and Purpureocillium lilacinum.</title>
        <authorList>
            <person name="Beijen E.P.W."/>
            <person name="Ohm R.A."/>
        </authorList>
    </citation>
    <scope>NUCLEOTIDE SEQUENCE [LARGE SCALE GENOMIC DNA]</scope>
    <source>
        <strain evidence="1 2">CBS 150709</strain>
    </source>
</reference>
<gene>
    <name evidence="1" type="ORF">Purlil1_13129</name>
</gene>
<organism evidence="1 2">
    <name type="scientific">Purpureocillium lilacinum</name>
    <name type="common">Paecilomyces lilacinus</name>
    <dbReference type="NCBI Taxonomy" id="33203"/>
    <lineage>
        <taxon>Eukaryota</taxon>
        <taxon>Fungi</taxon>
        <taxon>Dikarya</taxon>
        <taxon>Ascomycota</taxon>
        <taxon>Pezizomycotina</taxon>
        <taxon>Sordariomycetes</taxon>
        <taxon>Hypocreomycetidae</taxon>
        <taxon>Hypocreales</taxon>
        <taxon>Ophiocordycipitaceae</taxon>
        <taxon>Purpureocillium</taxon>
    </lineage>
</organism>
<comment type="caution">
    <text evidence="1">The sequence shown here is derived from an EMBL/GenBank/DDBJ whole genome shotgun (WGS) entry which is preliminary data.</text>
</comment>